<dbReference type="Pfam" id="PF09684">
    <property type="entry name" value="Tail_P2_I"/>
    <property type="match status" value="1"/>
</dbReference>
<feature type="compositionally biased region" description="Low complexity" evidence="1">
    <location>
        <begin position="12"/>
        <end position="29"/>
    </location>
</feature>
<dbReference type="InterPro" id="IPR011748">
    <property type="entry name" value="Unchr_phage_tail-like"/>
</dbReference>
<dbReference type="NCBIfam" id="TIGR02242">
    <property type="entry name" value="tail_TIGR02242"/>
    <property type="match status" value="1"/>
</dbReference>
<sequence>MTVAQVRHLNASSTPQSPPSRRQQTSDQPTLKITLTPLEPNKFPPAHHDRNGELDTWSTSTGSTQPQNKVALPQLCLCPGEITTLQVDLDNSHHFPGYQICLMSDALSGELQHNKIKYEIYQDIQASTHFYTDSPEHPPTKQLKVAHLPQQFFVRFFAESDFFEDPLLRSNQGESPSLNYSINLLIYTLTKVGEPQHLIASHAFELFVRPRTRYLEFLPGVYQERKFVGDFINRFLKIFEQAFDPTVQTIDNLWAYLDPLTAPRGMLPFLAEWVSWHNETDWPIEKQRQLIHQAIELYRCRGTKHGLKRYLHYYTNLPEANIKIDDKPYTGFTLNDSGVELPPSNQWSEYGYTPAITSSGTNVAILGAGQAFHFTVTLIVDRPNQYLDRQLIESIINETKPAFCTYELIITRLETELANTEPAGLITNPEDSSYD</sequence>
<comment type="caution">
    <text evidence="2">The sequence shown here is derived from an EMBL/GenBank/DDBJ whole genome shotgun (WGS) entry which is preliminary data.</text>
</comment>
<dbReference type="InterPro" id="IPR006521">
    <property type="entry name" value="Tail_protein_I"/>
</dbReference>
<evidence type="ECO:0000256" key="1">
    <source>
        <dbReference type="SAM" id="MobiDB-lite"/>
    </source>
</evidence>
<keyword evidence="3" id="KW-1185">Reference proteome</keyword>
<dbReference type="EMBL" id="JADEXQ010000103">
    <property type="protein sequence ID" value="MBE9032398.1"/>
    <property type="molecule type" value="Genomic_DNA"/>
</dbReference>
<evidence type="ECO:0008006" key="4">
    <source>
        <dbReference type="Google" id="ProtNLM"/>
    </source>
</evidence>
<reference evidence="2" key="1">
    <citation type="submission" date="2020-10" db="EMBL/GenBank/DDBJ databases">
        <authorList>
            <person name="Castelo-Branco R."/>
            <person name="Eusebio N."/>
            <person name="Adriana R."/>
            <person name="Vieira A."/>
            <person name="Brugerolle De Fraissinette N."/>
            <person name="Rezende De Castro R."/>
            <person name="Schneider M.P."/>
            <person name="Vasconcelos V."/>
            <person name="Leao P.N."/>
        </authorList>
    </citation>
    <scope>NUCLEOTIDE SEQUENCE</scope>
    <source>
        <strain evidence="2">LEGE 11480</strain>
    </source>
</reference>
<protein>
    <recommendedName>
        <fullName evidence="4">Phage tail protein</fullName>
    </recommendedName>
</protein>
<organism evidence="2 3">
    <name type="scientific">Romeriopsis navalis LEGE 11480</name>
    <dbReference type="NCBI Taxonomy" id="2777977"/>
    <lineage>
        <taxon>Bacteria</taxon>
        <taxon>Bacillati</taxon>
        <taxon>Cyanobacteriota</taxon>
        <taxon>Cyanophyceae</taxon>
        <taxon>Leptolyngbyales</taxon>
        <taxon>Leptolyngbyaceae</taxon>
        <taxon>Romeriopsis</taxon>
        <taxon>Romeriopsis navalis</taxon>
    </lineage>
</organism>
<gene>
    <name evidence="2" type="ORF">IQ266_21910</name>
</gene>
<name>A0A928VPI1_9CYAN</name>
<feature type="region of interest" description="Disordered" evidence="1">
    <location>
        <begin position="1"/>
        <end position="66"/>
    </location>
</feature>
<dbReference type="AlphaFoldDB" id="A0A928VPI1"/>
<evidence type="ECO:0000313" key="2">
    <source>
        <dbReference type="EMBL" id="MBE9032398.1"/>
    </source>
</evidence>
<evidence type="ECO:0000313" key="3">
    <source>
        <dbReference type="Proteomes" id="UP000625316"/>
    </source>
</evidence>
<accession>A0A928VPI1</accession>
<feature type="compositionally biased region" description="Polar residues" evidence="1">
    <location>
        <begin position="56"/>
        <end position="66"/>
    </location>
</feature>
<proteinExistence type="predicted"/>
<dbReference type="RefSeq" id="WP_264327217.1">
    <property type="nucleotide sequence ID" value="NZ_JADEXQ010000103.1"/>
</dbReference>
<dbReference type="Proteomes" id="UP000625316">
    <property type="component" value="Unassembled WGS sequence"/>
</dbReference>